<protein>
    <submittedName>
        <fullName evidence="1">Uncharacterized protein</fullName>
    </submittedName>
</protein>
<dbReference type="NCBIfam" id="NF047798">
    <property type="entry name" value="leader_Chryseo"/>
    <property type="match status" value="1"/>
</dbReference>
<gene>
    <name evidence="1" type="ORF">SAMN05443633_10218</name>
</gene>
<organism evidence="1 2">
    <name type="scientific">Chryseobacterium arachidis</name>
    <dbReference type="NCBI Taxonomy" id="1416778"/>
    <lineage>
        <taxon>Bacteria</taxon>
        <taxon>Pseudomonadati</taxon>
        <taxon>Bacteroidota</taxon>
        <taxon>Flavobacteriia</taxon>
        <taxon>Flavobacteriales</taxon>
        <taxon>Weeksellaceae</taxon>
        <taxon>Chryseobacterium group</taxon>
        <taxon>Chryseobacterium</taxon>
    </lineage>
</organism>
<reference evidence="2" key="1">
    <citation type="submission" date="2016-11" db="EMBL/GenBank/DDBJ databases">
        <authorList>
            <person name="Varghese N."/>
            <person name="Submissions S."/>
        </authorList>
    </citation>
    <scope>NUCLEOTIDE SEQUENCE [LARGE SCALE GENOMIC DNA]</scope>
    <source>
        <strain evidence="2">DSM 27619</strain>
    </source>
</reference>
<proteinExistence type="predicted"/>
<dbReference type="EMBL" id="FQUT01000002">
    <property type="protein sequence ID" value="SHE79185.1"/>
    <property type="molecule type" value="Genomic_DNA"/>
</dbReference>
<dbReference type="STRING" id="1416778.SAMN05443633_10218"/>
<evidence type="ECO:0000313" key="2">
    <source>
        <dbReference type="Proteomes" id="UP000184518"/>
    </source>
</evidence>
<keyword evidence="2" id="KW-1185">Reference proteome</keyword>
<sequence length="76" mass="8609">MHRSCLGIKFINHYKLITMKNLKKLSRTNLKNLTGGITEECARAQATMTCFPTLLACQDGVDPDELCLKVCNKYCR</sequence>
<accession>A0A1M4WDC6</accession>
<evidence type="ECO:0000313" key="1">
    <source>
        <dbReference type="EMBL" id="SHE79185.1"/>
    </source>
</evidence>
<name>A0A1M4WDC6_9FLAO</name>
<dbReference type="AlphaFoldDB" id="A0A1M4WDC6"/>
<dbReference type="InterPro" id="IPR058074">
    <property type="entry name" value="Bacteriocin-like"/>
</dbReference>
<dbReference type="Proteomes" id="UP000184518">
    <property type="component" value="Unassembled WGS sequence"/>
</dbReference>